<feature type="transmembrane region" description="Helical" evidence="7">
    <location>
        <begin position="114"/>
        <end position="137"/>
    </location>
</feature>
<evidence type="ECO:0000256" key="4">
    <source>
        <dbReference type="ARBA" id="ARBA00022692"/>
    </source>
</evidence>
<name>A0ABU3NS63_9FIRM</name>
<protein>
    <recommendedName>
        <fullName evidence="7">Phosphatidylglycerol--prolipoprotein diacylglyceryl transferase</fullName>
        <ecNumber evidence="7">2.5.1.145</ecNumber>
    </recommendedName>
</protein>
<evidence type="ECO:0000256" key="6">
    <source>
        <dbReference type="ARBA" id="ARBA00023136"/>
    </source>
</evidence>
<dbReference type="Pfam" id="PF01790">
    <property type="entry name" value="LGT"/>
    <property type="match status" value="1"/>
</dbReference>
<dbReference type="RefSeq" id="WP_413778228.1">
    <property type="nucleotide sequence ID" value="NZ_JAUOZS010000001.1"/>
</dbReference>
<evidence type="ECO:0000256" key="2">
    <source>
        <dbReference type="ARBA" id="ARBA00022475"/>
    </source>
</evidence>
<dbReference type="InterPro" id="IPR001640">
    <property type="entry name" value="Lgt"/>
</dbReference>
<organism evidence="8 9">
    <name type="scientific">Anaeroselena agilis</name>
    <dbReference type="NCBI Taxonomy" id="3063788"/>
    <lineage>
        <taxon>Bacteria</taxon>
        <taxon>Bacillati</taxon>
        <taxon>Bacillota</taxon>
        <taxon>Negativicutes</taxon>
        <taxon>Acetonemataceae</taxon>
        <taxon>Anaeroselena</taxon>
    </lineage>
</organism>
<dbReference type="NCBIfam" id="TIGR00544">
    <property type="entry name" value="lgt"/>
    <property type="match status" value="1"/>
</dbReference>
<comment type="catalytic activity">
    <reaction evidence="7">
        <text>L-cysteinyl-[prolipoprotein] + a 1,2-diacyl-sn-glycero-3-phospho-(1'-sn-glycerol) = an S-1,2-diacyl-sn-glyceryl-L-cysteinyl-[prolipoprotein] + sn-glycerol 1-phosphate + H(+)</text>
        <dbReference type="Rhea" id="RHEA:56712"/>
        <dbReference type="Rhea" id="RHEA-COMP:14679"/>
        <dbReference type="Rhea" id="RHEA-COMP:14680"/>
        <dbReference type="ChEBI" id="CHEBI:15378"/>
        <dbReference type="ChEBI" id="CHEBI:29950"/>
        <dbReference type="ChEBI" id="CHEBI:57685"/>
        <dbReference type="ChEBI" id="CHEBI:64716"/>
        <dbReference type="ChEBI" id="CHEBI:140658"/>
        <dbReference type="EC" id="2.5.1.145"/>
    </reaction>
</comment>
<dbReference type="GO" id="GO:0008961">
    <property type="term" value="F:phosphatidylglycerol-prolipoprotein diacylglyceryl transferase activity"/>
    <property type="evidence" value="ECO:0007669"/>
    <property type="project" value="UniProtKB-EC"/>
</dbReference>
<evidence type="ECO:0000256" key="7">
    <source>
        <dbReference type="HAMAP-Rule" id="MF_01147"/>
    </source>
</evidence>
<evidence type="ECO:0000313" key="8">
    <source>
        <dbReference type="EMBL" id="MDT8899659.1"/>
    </source>
</evidence>
<dbReference type="PANTHER" id="PTHR30589">
    <property type="entry name" value="PROLIPOPROTEIN DIACYLGLYCERYL TRANSFERASE"/>
    <property type="match status" value="1"/>
</dbReference>
<feature type="transmembrane region" description="Helical" evidence="7">
    <location>
        <begin position="198"/>
        <end position="216"/>
    </location>
</feature>
<dbReference type="HAMAP" id="MF_01147">
    <property type="entry name" value="Lgt"/>
    <property type="match status" value="1"/>
</dbReference>
<evidence type="ECO:0000313" key="9">
    <source>
        <dbReference type="Proteomes" id="UP001254848"/>
    </source>
</evidence>
<evidence type="ECO:0000256" key="3">
    <source>
        <dbReference type="ARBA" id="ARBA00022679"/>
    </source>
</evidence>
<keyword evidence="6 7" id="KW-0472">Membrane</keyword>
<feature type="binding site" evidence="7">
    <location>
        <position position="130"/>
    </location>
    <ligand>
        <name>a 1,2-diacyl-sn-glycero-3-phospho-(1'-sn-glycerol)</name>
        <dbReference type="ChEBI" id="CHEBI:64716"/>
    </ligand>
</feature>
<feature type="transmembrane region" description="Helical" evidence="7">
    <location>
        <begin position="172"/>
        <end position="189"/>
    </location>
</feature>
<dbReference type="EC" id="2.5.1.145" evidence="7"/>
<reference evidence="8 9" key="1">
    <citation type="submission" date="2023-07" db="EMBL/GenBank/DDBJ databases">
        <title>The novel representative of Negativicutes class, Anaeroselena agilis gen. nov. sp. nov.</title>
        <authorList>
            <person name="Prokofeva M.I."/>
            <person name="Elcheninov A.G."/>
            <person name="Klyukina A."/>
            <person name="Kublanov I.V."/>
            <person name="Frolov E.N."/>
            <person name="Podosokorskaya O.A."/>
        </authorList>
    </citation>
    <scope>NUCLEOTIDE SEQUENCE [LARGE SCALE GENOMIC DNA]</scope>
    <source>
        <strain evidence="8 9">4137-cl</strain>
    </source>
</reference>
<keyword evidence="2 7" id="KW-1003">Cell membrane</keyword>
<comment type="similarity">
    <text evidence="1 7">Belongs to the Lgt family.</text>
</comment>
<comment type="function">
    <text evidence="7">Catalyzes the transfer of the diacylglyceryl group from phosphatidylglycerol to the sulfhydryl group of the N-terminal cysteine of a prolipoprotein, the first step in the formation of mature lipoproteins.</text>
</comment>
<feature type="transmembrane region" description="Helical" evidence="7">
    <location>
        <begin position="81"/>
        <end position="102"/>
    </location>
</feature>
<evidence type="ECO:0000256" key="1">
    <source>
        <dbReference type="ARBA" id="ARBA00007150"/>
    </source>
</evidence>
<dbReference type="PANTHER" id="PTHR30589:SF0">
    <property type="entry name" value="PHOSPHATIDYLGLYCEROL--PROLIPOPROTEIN DIACYLGLYCERYL TRANSFERASE"/>
    <property type="match status" value="1"/>
</dbReference>
<comment type="caution">
    <text evidence="8">The sequence shown here is derived from an EMBL/GenBank/DDBJ whole genome shotgun (WGS) entry which is preliminary data.</text>
</comment>
<keyword evidence="3 7" id="KW-0808">Transferase</keyword>
<keyword evidence="5 7" id="KW-1133">Transmembrane helix</keyword>
<feature type="transmembrane region" description="Helical" evidence="7">
    <location>
        <begin position="228"/>
        <end position="247"/>
    </location>
</feature>
<dbReference type="EMBL" id="JAUOZS010000001">
    <property type="protein sequence ID" value="MDT8899659.1"/>
    <property type="molecule type" value="Genomic_DNA"/>
</dbReference>
<feature type="transmembrane region" description="Helical" evidence="7">
    <location>
        <begin position="48"/>
        <end position="69"/>
    </location>
</feature>
<dbReference type="Proteomes" id="UP001254848">
    <property type="component" value="Unassembled WGS sequence"/>
</dbReference>
<comment type="subcellular location">
    <subcellularLocation>
        <location evidence="7">Cell membrane</location>
        <topology evidence="7">Multi-pass membrane protein</topology>
    </subcellularLocation>
</comment>
<feature type="transmembrane region" description="Helical" evidence="7">
    <location>
        <begin position="15"/>
        <end position="36"/>
    </location>
</feature>
<sequence length="274" mass="30640">MHPILFTIGDFHIRVWGIMVGLGIIAGYLLVVRLAKGSRFTEEILTEYLLYGTIAGFVGARVWEIVFTWQNYAAEPIRALMFWQGGLSIQGAVVANVLLAWWYMRRKKLSFRQFADLGAIGLILGQAFGRIGCFFNGDAYGMPTDAWYGVIYQPGTPAYNAWGPKPLVPAELFEAILDFGILAILLLIFRRKKFDGQVALWYFILYSTARFFLEFLRADSLMIGELKAAQVTAALMAAIAGGGLLWMMNRPAPLMAVPSSKQRASKKRRLAPIK</sequence>
<accession>A0ABU3NS63</accession>
<proteinExistence type="inferred from homology"/>
<evidence type="ECO:0000256" key="5">
    <source>
        <dbReference type="ARBA" id="ARBA00022989"/>
    </source>
</evidence>
<keyword evidence="4 7" id="KW-0812">Transmembrane</keyword>
<gene>
    <name evidence="7 8" type="primary">lgt</name>
    <name evidence="8" type="ORF">Q4T40_00165</name>
</gene>
<comment type="pathway">
    <text evidence="7">Protein modification; lipoprotein biosynthesis (diacylglyceryl transfer).</text>
</comment>
<keyword evidence="9" id="KW-1185">Reference proteome</keyword>